<proteinExistence type="predicted"/>
<evidence type="ECO:0000313" key="2">
    <source>
        <dbReference type="Proteomes" id="UP000660381"/>
    </source>
</evidence>
<accession>A0ABR8J895</accession>
<dbReference type="RefSeq" id="WP_190908601.1">
    <property type="nucleotide sequence ID" value="NZ_JACJTQ010000048.1"/>
</dbReference>
<organism evidence="1 2">
    <name type="scientific">Anabaena catenula FACHB-362</name>
    <dbReference type="NCBI Taxonomy" id="2692877"/>
    <lineage>
        <taxon>Bacteria</taxon>
        <taxon>Bacillati</taxon>
        <taxon>Cyanobacteriota</taxon>
        <taxon>Cyanophyceae</taxon>
        <taxon>Nostocales</taxon>
        <taxon>Nostocaceae</taxon>
        <taxon>Anabaena</taxon>
    </lineage>
</organism>
<reference evidence="1 2" key="1">
    <citation type="journal article" date="2020" name="ISME J.">
        <title>Comparative genomics reveals insights into cyanobacterial evolution and habitat adaptation.</title>
        <authorList>
            <person name="Chen M.Y."/>
            <person name="Teng W.K."/>
            <person name="Zhao L."/>
            <person name="Hu C.X."/>
            <person name="Zhou Y.K."/>
            <person name="Han B.P."/>
            <person name="Song L.R."/>
            <person name="Shu W.S."/>
        </authorList>
    </citation>
    <scope>NUCLEOTIDE SEQUENCE [LARGE SCALE GENOMIC DNA]</scope>
    <source>
        <strain evidence="1 2">FACHB-362</strain>
    </source>
</reference>
<comment type="caution">
    <text evidence="1">The sequence shown here is derived from an EMBL/GenBank/DDBJ whole genome shotgun (WGS) entry which is preliminary data.</text>
</comment>
<evidence type="ECO:0008006" key="3">
    <source>
        <dbReference type="Google" id="ProtNLM"/>
    </source>
</evidence>
<gene>
    <name evidence="1" type="ORF">H6G68_22270</name>
</gene>
<evidence type="ECO:0000313" key="1">
    <source>
        <dbReference type="EMBL" id="MBD2694435.1"/>
    </source>
</evidence>
<protein>
    <recommendedName>
        <fullName evidence="3">CpcD</fullName>
    </recommendedName>
</protein>
<name>A0ABR8J895_9NOST</name>
<sequence>MPIQEVSVSPLPPLNKYVLQDTEDSALAYFEEGGTSYFGYADIEGRWYIERCIYNPTSNRFAAGEGDYATNWANRASLTYDYIYNAL</sequence>
<keyword evidence="2" id="KW-1185">Reference proteome</keyword>
<dbReference type="Proteomes" id="UP000660381">
    <property type="component" value="Unassembled WGS sequence"/>
</dbReference>
<dbReference type="EMBL" id="JACJTQ010000048">
    <property type="protein sequence ID" value="MBD2694435.1"/>
    <property type="molecule type" value="Genomic_DNA"/>
</dbReference>